<evidence type="ECO:0000256" key="1">
    <source>
        <dbReference type="ARBA" id="ARBA00001970"/>
    </source>
</evidence>
<dbReference type="Proteomes" id="UP001056834">
    <property type="component" value="Chromosome"/>
</dbReference>
<dbReference type="CDD" id="cd00907">
    <property type="entry name" value="Bacterioferritin"/>
    <property type="match status" value="1"/>
</dbReference>
<keyword evidence="10" id="KW-0560">Oxidoreductase</keyword>
<evidence type="ECO:0000313" key="10">
    <source>
        <dbReference type="EMBL" id="URJ25266.1"/>
    </source>
</evidence>
<comment type="catalytic activity">
    <reaction evidence="8">
        <text>4 Fe(2+) + O2 + 4 H(+) = 4 Fe(3+) + 2 H2O</text>
        <dbReference type="Rhea" id="RHEA:11148"/>
        <dbReference type="ChEBI" id="CHEBI:15377"/>
        <dbReference type="ChEBI" id="CHEBI:15378"/>
        <dbReference type="ChEBI" id="CHEBI:15379"/>
        <dbReference type="ChEBI" id="CHEBI:29033"/>
        <dbReference type="ChEBI" id="CHEBI:29034"/>
        <dbReference type="EC" id="1.16.3.1"/>
    </reaction>
</comment>
<dbReference type="PRINTS" id="PR00601">
    <property type="entry name" value="BACFERRITIN"/>
</dbReference>
<keyword evidence="6 8" id="KW-0408">Iron</keyword>
<accession>A0ABY4STF8</accession>
<dbReference type="InterPro" id="IPR002024">
    <property type="entry name" value="Bacterioferritin"/>
</dbReference>
<evidence type="ECO:0000256" key="7">
    <source>
        <dbReference type="ARBA" id="ARBA00036243"/>
    </source>
</evidence>
<dbReference type="Pfam" id="PF00210">
    <property type="entry name" value="Ferritin"/>
    <property type="match status" value="1"/>
</dbReference>
<dbReference type="InterPro" id="IPR012347">
    <property type="entry name" value="Ferritin-like"/>
</dbReference>
<organism evidence="10 11">
    <name type="scientific">Candidatus Blochmannia ocreatus</name>
    <name type="common">nom. nud.</name>
    <dbReference type="NCBI Taxonomy" id="251538"/>
    <lineage>
        <taxon>Bacteria</taxon>
        <taxon>Pseudomonadati</taxon>
        <taxon>Pseudomonadota</taxon>
        <taxon>Gammaproteobacteria</taxon>
        <taxon>Enterobacterales</taxon>
        <taxon>Enterobacteriaceae</taxon>
        <taxon>ant endosymbionts</taxon>
        <taxon>Candidatus Blochmanniella</taxon>
    </lineage>
</organism>
<keyword evidence="4" id="KW-0349">Heme</keyword>
<dbReference type="InterPro" id="IPR009040">
    <property type="entry name" value="Ferritin-like_diiron"/>
</dbReference>
<dbReference type="PANTHER" id="PTHR30295:SF0">
    <property type="entry name" value="BACTERIOFERRITIN"/>
    <property type="match status" value="1"/>
</dbReference>
<name>A0ABY4STF8_9ENTR</name>
<dbReference type="EMBL" id="CP097762">
    <property type="protein sequence ID" value="URJ25266.1"/>
    <property type="molecule type" value="Genomic_DNA"/>
</dbReference>
<evidence type="ECO:0000313" key="11">
    <source>
        <dbReference type="Proteomes" id="UP001056834"/>
    </source>
</evidence>
<evidence type="ECO:0000256" key="2">
    <source>
        <dbReference type="ARBA" id="ARBA00008093"/>
    </source>
</evidence>
<dbReference type="EC" id="1.16.3.1" evidence="8"/>
<evidence type="ECO:0000256" key="3">
    <source>
        <dbReference type="ARBA" id="ARBA00022434"/>
    </source>
</evidence>
<comment type="cofactor">
    <cofactor evidence="1">
        <name>heme b</name>
        <dbReference type="ChEBI" id="CHEBI:60344"/>
    </cofactor>
</comment>
<feature type="domain" description="Ferritin-like diiron" evidence="9">
    <location>
        <begin position="1"/>
        <end position="145"/>
    </location>
</feature>
<sequence>MKGDNQLVTHLNNLLSDELIAVNHHFLHAKIFENLGLERLNNIEKKEYIEELHHADLYAQRILFLEQTPMLRTFEKLNINKNIEDILRADLDLEYNSINSIKNAIKYAESILDYISRDIMIQILSDEEKHVDFIKKELDLIISIGMENYIQSQLKK</sequence>
<dbReference type="GO" id="GO:0004322">
    <property type="term" value="F:ferroxidase activity"/>
    <property type="evidence" value="ECO:0007669"/>
    <property type="project" value="UniProtKB-EC"/>
</dbReference>
<comment type="function">
    <text evidence="8">Iron-storage protein, whose ferroxidase center binds Fe(2+), oxidizes it using dioxygen to Fe(3+), and participates in the subsequent Fe(3+) oxide mineral core formation within the central cavity of the BFR protein shell.</text>
</comment>
<reference evidence="10" key="1">
    <citation type="submission" date="2022-05" db="EMBL/GenBank/DDBJ databases">
        <title>Impact of host demography and evolutionary history on endosymbiont molecular evolution: a test in carpenter ants (Genus Camponotus) and their Blochmannia endosymbionts.</title>
        <authorList>
            <person name="Manthey J.D."/>
            <person name="Giron J.C."/>
            <person name="Hruska J.P."/>
        </authorList>
    </citation>
    <scope>NUCLEOTIDE SEQUENCE</scope>
    <source>
        <strain evidence="10">C-006</strain>
    </source>
</reference>
<evidence type="ECO:0000256" key="6">
    <source>
        <dbReference type="ARBA" id="ARBA00023004"/>
    </source>
</evidence>
<keyword evidence="5 8" id="KW-0479">Metal-binding</keyword>
<dbReference type="PANTHER" id="PTHR30295">
    <property type="entry name" value="BACTERIOFERRITIN"/>
    <property type="match status" value="1"/>
</dbReference>
<dbReference type="InterPro" id="IPR009078">
    <property type="entry name" value="Ferritin-like_SF"/>
</dbReference>
<evidence type="ECO:0000256" key="5">
    <source>
        <dbReference type="ARBA" id="ARBA00022723"/>
    </source>
</evidence>
<dbReference type="PIRSF" id="PIRSF002560">
    <property type="entry name" value="Bacterioferritin"/>
    <property type="match status" value="1"/>
</dbReference>
<evidence type="ECO:0000256" key="8">
    <source>
        <dbReference type="PIRNR" id="PIRNR002560"/>
    </source>
</evidence>
<dbReference type="PROSITE" id="PS50905">
    <property type="entry name" value="FERRITIN_LIKE"/>
    <property type="match status" value="1"/>
</dbReference>
<dbReference type="NCBIfam" id="TIGR00754">
    <property type="entry name" value="bfr"/>
    <property type="match status" value="1"/>
</dbReference>
<proteinExistence type="inferred from homology"/>
<keyword evidence="11" id="KW-1185">Reference proteome</keyword>
<protein>
    <recommendedName>
        <fullName evidence="8">Bacterioferritin</fullName>
        <ecNumber evidence="8">1.16.3.1</ecNumber>
    </recommendedName>
</protein>
<evidence type="ECO:0000259" key="9">
    <source>
        <dbReference type="PROSITE" id="PS50905"/>
    </source>
</evidence>
<comment type="catalytic activity">
    <reaction evidence="7">
        <text>Fe(2+)(in) = Fe(2+)(out)</text>
        <dbReference type="Rhea" id="RHEA:28486"/>
        <dbReference type="ChEBI" id="CHEBI:29033"/>
    </reaction>
</comment>
<dbReference type="Gene3D" id="1.20.1260.10">
    <property type="match status" value="1"/>
</dbReference>
<gene>
    <name evidence="10" type="primary">bfr</name>
    <name evidence="10" type="ORF">M9405_00865</name>
</gene>
<dbReference type="InterPro" id="IPR008331">
    <property type="entry name" value="Ferritin_DPS_dom"/>
</dbReference>
<dbReference type="SUPFAM" id="SSF47240">
    <property type="entry name" value="Ferritin-like"/>
    <property type="match status" value="1"/>
</dbReference>
<keyword evidence="3 8" id="KW-0409">Iron storage</keyword>
<dbReference type="RefSeq" id="WP_250223397.1">
    <property type="nucleotide sequence ID" value="NZ_CP097762.1"/>
</dbReference>
<evidence type="ECO:0000256" key="4">
    <source>
        <dbReference type="ARBA" id="ARBA00022617"/>
    </source>
</evidence>
<comment type="similarity">
    <text evidence="2 8">Belongs to the bacterioferritin family.</text>
</comment>